<evidence type="ECO:0000313" key="2">
    <source>
        <dbReference type="EnsemblMetazoa" id="XP_016986656.1"/>
    </source>
</evidence>
<accession>A0A6P4FN55</accession>
<name>A0A6P4FN55_DRORH</name>
<proteinExistence type="predicted"/>
<evidence type="ECO:0000313" key="4">
    <source>
        <dbReference type="RefSeq" id="XP_016986656.1"/>
    </source>
</evidence>
<gene>
    <name evidence="4" type="primary">LOC108049837</name>
    <name evidence="2" type="synonym">108049837</name>
</gene>
<protein>
    <submittedName>
        <fullName evidence="4">Uncharacterized protein LOC108049837</fullName>
    </submittedName>
</protein>
<organism evidence="4">
    <name type="scientific">Drosophila rhopaloa</name>
    <name type="common">Fruit fly</name>
    <dbReference type="NCBI Taxonomy" id="1041015"/>
    <lineage>
        <taxon>Eukaryota</taxon>
        <taxon>Metazoa</taxon>
        <taxon>Ecdysozoa</taxon>
        <taxon>Arthropoda</taxon>
        <taxon>Hexapoda</taxon>
        <taxon>Insecta</taxon>
        <taxon>Pterygota</taxon>
        <taxon>Neoptera</taxon>
        <taxon>Endopterygota</taxon>
        <taxon>Diptera</taxon>
        <taxon>Brachycera</taxon>
        <taxon>Muscomorpha</taxon>
        <taxon>Ephydroidea</taxon>
        <taxon>Drosophilidae</taxon>
        <taxon>Drosophila</taxon>
        <taxon>Sophophora</taxon>
    </lineage>
</organism>
<feature type="compositionally biased region" description="Basic and acidic residues" evidence="1">
    <location>
        <begin position="119"/>
        <end position="129"/>
    </location>
</feature>
<dbReference type="RefSeq" id="XP_016986656.1">
    <property type="nucleotide sequence ID" value="XM_017131167.1"/>
</dbReference>
<reference evidence="3" key="1">
    <citation type="journal article" date="2021" name="Elife">
        <title>Highly contiguous assemblies of 101 drosophilid genomes.</title>
        <authorList>
            <person name="Kim B.Y."/>
            <person name="Wang J.R."/>
            <person name="Miller D.E."/>
            <person name="Barmina O."/>
            <person name="Delaney E."/>
            <person name="Thompson A."/>
            <person name="Comeault A.A."/>
            <person name="Peede D."/>
            <person name="D'Agostino E.R."/>
            <person name="Pelaez J."/>
            <person name="Aguilar J.M."/>
            <person name="Haji D."/>
            <person name="Matsunaga T."/>
            <person name="Armstrong E.E."/>
            <person name="Zych M."/>
            <person name="Ogawa Y."/>
            <person name="Stamenkovic-Radak M."/>
            <person name="Jelic M."/>
            <person name="Veselinovic M.S."/>
            <person name="Tanaskovic M."/>
            <person name="Eric P."/>
            <person name="Gao J.J."/>
            <person name="Katoh T.K."/>
            <person name="Toda M.J."/>
            <person name="Watabe H."/>
            <person name="Watada M."/>
            <person name="Davis J.S."/>
            <person name="Moyle L.C."/>
            <person name="Manoli G."/>
            <person name="Bertolini E."/>
            <person name="Kostal V."/>
            <person name="Hawley R.S."/>
            <person name="Takahashi A."/>
            <person name="Jones C.D."/>
            <person name="Price D.K."/>
            <person name="Whiteman N."/>
            <person name="Kopp A."/>
            <person name="Matute D.R."/>
            <person name="Petrov D.A."/>
        </authorList>
    </citation>
    <scope>NUCLEOTIDE SEQUENCE [LARGE SCALE GENOMIC DNA]</scope>
</reference>
<feature type="compositionally biased region" description="Basic and acidic residues" evidence="1">
    <location>
        <begin position="45"/>
        <end position="54"/>
    </location>
</feature>
<reference evidence="4" key="2">
    <citation type="submission" date="2025-04" db="UniProtKB">
        <authorList>
            <consortium name="RefSeq"/>
        </authorList>
    </citation>
    <scope>IDENTIFICATION</scope>
</reference>
<sequence>MNSNSPKDKPSASNSTTGDQQQNSGAGGDSNLPPNGLRRSARIAHRNELKRRAMAEINDTTTEPKAKRAKKTVEKKSSKTKASKSLVKKANQGDDPEPTRQSVVENVEMVVLESPRTPIDGDEKSERVPSEIAKPEIVAAESANPKIAEPEIVATKATEI</sequence>
<dbReference type="Proteomes" id="UP001652680">
    <property type="component" value="Unassembled WGS sequence"/>
</dbReference>
<dbReference type="EnsemblMetazoa" id="XM_017131167.1">
    <property type="protein sequence ID" value="XP_016986656.1"/>
    <property type="gene ID" value="LOC108049837"/>
</dbReference>
<feature type="region of interest" description="Disordered" evidence="1">
    <location>
        <begin position="1"/>
        <end position="137"/>
    </location>
</feature>
<evidence type="ECO:0000256" key="1">
    <source>
        <dbReference type="SAM" id="MobiDB-lite"/>
    </source>
</evidence>
<feature type="compositionally biased region" description="Polar residues" evidence="1">
    <location>
        <begin position="11"/>
        <end position="24"/>
    </location>
</feature>
<reference evidence="2" key="3">
    <citation type="submission" date="2025-05" db="UniProtKB">
        <authorList>
            <consortium name="EnsemblMetazoa"/>
        </authorList>
    </citation>
    <scope>IDENTIFICATION</scope>
</reference>
<dbReference type="GeneID" id="108049837"/>
<feature type="compositionally biased region" description="Basic and acidic residues" evidence="1">
    <location>
        <begin position="62"/>
        <end position="77"/>
    </location>
</feature>
<feature type="compositionally biased region" description="Basic and acidic residues" evidence="1">
    <location>
        <begin position="1"/>
        <end position="10"/>
    </location>
</feature>
<dbReference type="AlphaFoldDB" id="A0A6P4FN55"/>
<evidence type="ECO:0000313" key="3">
    <source>
        <dbReference type="Proteomes" id="UP001652680"/>
    </source>
</evidence>
<keyword evidence="3" id="KW-1185">Reference proteome</keyword>